<keyword evidence="9" id="KW-1185">Reference proteome</keyword>
<dbReference type="Pfam" id="PF13193">
    <property type="entry name" value="AMP-binding_C"/>
    <property type="match status" value="1"/>
</dbReference>
<dbReference type="Pfam" id="PF00501">
    <property type="entry name" value="AMP-binding"/>
    <property type="match status" value="1"/>
</dbReference>
<feature type="domain" description="AMP-dependent synthetase/ligase" evidence="6">
    <location>
        <begin position="25"/>
        <end position="390"/>
    </location>
</feature>
<comment type="similarity">
    <text evidence="1">Belongs to the ATP-dependent AMP-binding enzyme family.</text>
</comment>
<evidence type="ECO:0000313" key="9">
    <source>
        <dbReference type="Proteomes" id="UP000284605"/>
    </source>
</evidence>
<feature type="domain" description="AMP-binding enzyme C-terminal" evidence="7">
    <location>
        <begin position="440"/>
        <end position="515"/>
    </location>
</feature>
<dbReference type="Gene3D" id="3.30.300.30">
    <property type="match status" value="1"/>
</dbReference>
<dbReference type="EC" id="6.2.1.44" evidence="4"/>
<dbReference type="AlphaFoldDB" id="A0A418WG33"/>
<dbReference type="InterPro" id="IPR045851">
    <property type="entry name" value="AMP-bd_C_sf"/>
</dbReference>
<evidence type="ECO:0000313" key="8">
    <source>
        <dbReference type="EMBL" id="RJF88983.1"/>
    </source>
</evidence>
<evidence type="ECO:0000256" key="5">
    <source>
        <dbReference type="ARBA" id="ARBA00067668"/>
    </source>
</evidence>
<dbReference type="PANTHER" id="PTHR43767">
    <property type="entry name" value="LONG-CHAIN-FATTY-ACID--COA LIGASE"/>
    <property type="match status" value="1"/>
</dbReference>
<comment type="caution">
    <text evidence="8">The sequence shown here is derived from an EMBL/GenBank/DDBJ whole genome shotgun (WGS) entry which is preliminary data.</text>
</comment>
<evidence type="ECO:0000259" key="7">
    <source>
        <dbReference type="Pfam" id="PF13193"/>
    </source>
</evidence>
<dbReference type="InterPro" id="IPR042099">
    <property type="entry name" value="ANL_N_sf"/>
</dbReference>
<dbReference type="FunFam" id="3.30.300.30:FF:000008">
    <property type="entry name" value="2,3-dihydroxybenzoate-AMP ligase"/>
    <property type="match status" value="1"/>
</dbReference>
<dbReference type="InterPro" id="IPR000873">
    <property type="entry name" value="AMP-dep_synth/lig_dom"/>
</dbReference>
<dbReference type="InterPro" id="IPR050237">
    <property type="entry name" value="ATP-dep_AMP-bd_enzyme"/>
</dbReference>
<keyword evidence="2 8" id="KW-0436">Ligase</keyword>
<proteinExistence type="inferred from homology"/>
<dbReference type="EMBL" id="QYUK01000011">
    <property type="protein sequence ID" value="RJF88983.1"/>
    <property type="molecule type" value="Genomic_DNA"/>
</dbReference>
<dbReference type="CDD" id="cd17631">
    <property type="entry name" value="FACL_FadD13-like"/>
    <property type="match status" value="1"/>
</dbReference>
<evidence type="ECO:0000256" key="1">
    <source>
        <dbReference type="ARBA" id="ARBA00006432"/>
    </source>
</evidence>
<dbReference type="PANTHER" id="PTHR43767:SF1">
    <property type="entry name" value="NONRIBOSOMAL PEPTIDE SYNTHASE PES1 (EUROFUNG)-RELATED"/>
    <property type="match status" value="1"/>
</dbReference>
<comment type="catalytic activity">
    <reaction evidence="3">
        <text>3-(methylsulfanyl)propanoate + ATP + CoA = 3-(methylsulfanyl)propanoyl-CoA + AMP + diphosphate</text>
        <dbReference type="Rhea" id="RHEA:43052"/>
        <dbReference type="ChEBI" id="CHEBI:30616"/>
        <dbReference type="ChEBI" id="CHEBI:33019"/>
        <dbReference type="ChEBI" id="CHEBI:49016"/>
        <dbReference type="ChEBI" id="CHEBI:57287"/>
        <dbReference type="ChEBI" id="CHEBI:82815"/>
        <dbReference type="ChEBI" id="CHEBI:456215"/>
        <dbReference type="EC" id="6.2.1.44"/>
    </reaction>
    <physiologicalReaction direction="left-to-right" evidence="3">
        <dbReference type="Rhea" id="RHEA:43053"/>
    </physiologicalReaction>
</comment>
<dbReference type="RefSeq" id="WP_119780060.1">
    <property type="nucleotide sequence ID" value="NZ_QYUK01000011.1"/>
</dbReference>
<organism evidence="8 9">
    <name type="scientific">Oleomonas cavernae</name>
    <dbReference type="NCBI Taxonomy" id="2320859"/>
    <lineage>
        <taxon>Bacteria</taxon>
        <taxon>Pseudomonadati</taxon>
        <taxon>Pseudomonadota</taxon>
        <taxon>Alphaproteobacteria</taxon>
        <taxon>Acetobacterales</taxon>
        <taxon>Acetobacteraceae</taxon>
        <taxon>Oleomonas</taxon>
    </lineage>
</organism>
<evidence type="ECO:0000256" key="2">
    <source>
        <dbReference type="ARBA" id="ARBA00022598"/>
    </source>
</evidence>
<dbReference type="InterPro" id="IPR025110">
    <property type="entry name" value="AMP-bd_C"/>
</dbReference>
<reference evidence="8 9" key="1">
    <citation type="submission" date="2018-09" db="EMBL/GenBank/DDBJ databases">
        <authorList>
            <person name="Zhu H."/>
        </authorList>
    </citation>
    <scope>NUCLEOTIDE SEQUENCE [LARGE SCALE GENOMIC DNA]</scope>
    <source>
        <strain evidence="8 9">K1W22B-8</strain>
    </source>
</reference>
<dbReference type="NCBIfam" id="NF004837">
    <property type="entry name" value="PRK06187.1"/>
    <property type="match status" value="1"/>
</dbReference>
<protein>
    <recommendedName>
        <fullName evidence="5">3-methylmercaptopropionyl-CoA ligase</fullName>
        <ecNumber evidence="4">6.2.1.44</ecNumber>
    </recommendedName>
</protein>
<dbReference type="SUPFAM" id="SSF56801">
    <property type="entry name" value="Acetyl-CoA synthetase-like"/>
    <property type="match status" value="1"/>
</dbReference>
<gene>
    <name evidence="8" type="ORF">D3874_20055</name>
</gene>
<sequence>MTGGSGKGSTAITDGLIRSVGDIPRHHAQVRPEATALVFEGRASSYARWNDRASQVANALIGDGCGPAARVALFAKNSDWYYEIYGGTAKSNTVLVGVNWRLAAPEVAQVIRDSDAGILFVAPEFAPVIDQIKDELGAVRRIITLGPARGDWLGYEDWLAAASSRDPMVPVSPQDVAIQLYTSGTTGLPKGVMLTNENILEALKAVEAGVYGVLDAGNERILMCMPNFHIAGSNWGMFGFAIGAAVHVLKEVDPVRILETIEREKITRALFVPAVIMLLVQHPLAKTTDFSSLKTVVYGASPAPFDLLRQAMATFGCGLAQAYGLTETCGTVVSLPEADHEPGGNKRMHSCGKPLPGTTIRIVDGEGADLPPHTVGEILIRSKLNMAGYWKRPEDTAKSFVGDWFRSGDAGYLDEDGYLYIHDRVKDMIVSGGENIYPAEIESALFGHPAIADVAVIGVPDDKWGEAVKAVVVLKPGQAVEAAELIAFAKARIAGYKVPKSVDFAPVLPRNPSGKLLKRELRRPYWEGRDRQVN</sequence>
<evidence type="ECO:0000256" key="3">
    <source>
        <dbReference type="ARBA" id="ARBA00051915"/>
    </source>
</evidence>
<dbReference type="Proteomes" id="UP000284605">
    <property type="component" value="Unassembled WGS sequence"/>
</dbReference>
<accession>A0A418WG33</accession>
<evidence type="ECO:0000256" key="4">
    <source>
        <dbReference type="ARBA" id="ARBA00066616"/>
    </source>
</evidence>
<evidence type="ECO:0000259" key="6">
    <source>
        <dbReference type="Pfam" id="PF00501"/>
    </source>
</evidence>
<dbReference type="GO" id="GO:0016878">
    <property type="term" value="F:acid-thiol ligase activity"/>
    <property type="evidence" value="ECO:0007669"/>
    <property type="project" value="UniProtKB-ARBA"/>
</dbReference>
<dbReference type="OrthoDB" id="9803968at2"/>
<dbReference type="Gene3D" id="3.40.50.12780">
    <property type="entry name" value="N-terminal domain of ligase-like"/>
    <property type="match status" value="1"/>
</dbReference>
<name>A0A418WG33_9PROT</name>